<accession>A0ABD3RZZ0</accession>
<dbReference type="CDD" id="cd07067">
    <property type="entry name" value="HP_PGM_like"/>
    <property type="match status" value="1"/>
</dbReference>
<organism evidence="1 2">
    <name type="scientific">Cyclostephanos tholiformis</name>
    <dbReference type="NCBI Taxonomy" id="382380"/>
    <lineage>
        <taxon>Eukaryota</taxon>
        <taxon>Sar</taxon>
        <taxon>Stramenopiles</taxon>
        <taxon>Ochrophyta</taxon>
        <taxon>Bacillariophyta</taxon>
        <taxon>Coscinodiscophyceae</taxon>
        <taxon>Thalassiosirophycidae</taxon>
        <taxon>Stephanodiscales</taxon>
        <taxon>Stephanodiscaceae</taxon>
        <taxon>Cyclostephanos</taxon>
    </lineage>
</organism>
<keyword evidence="2" id="KW-1185">Reference proteome</keyword>
<dbReference type="InterPro" id="IPR013078">
    <property type="entry name" value="His_Pase_superF_clade-1"/>
</dbReference>
<dbReference type="InterPro" id="IPR050275">
    <property type="entry name" value="PGM_Phosphatase"/>
</dbReference>
<dbReference type="InterPro" id="IPR029033">
    <property type="entry name" value="His_PPase_superfam"/>
</dbReference>
<dbReference type="PANTHER" id="PTHR48100:SF1">
    <property type="entry name" value="HISTIDINE PHOSPHATASE FAMILY PROTEIN-RELATED"/>
    <property type="match status" value="1"/>
</dbReference>
<protein>
    <submittedName>
        <fullName evidence="1">Uncharacterized protein</fullName>
    </submittedName>
</protein>
<dbReference type="Gene3D" id="3.40.50.1240">
    <property type="entry name" value="Phosphoglycerate mutase-like"/>
    <property type="match status" value="1"/>
</dbReference>
<comment type="caution">
    <text evidence="1">The sequence shown here is derived from an EMBL/GenBank/DDBJ whole genome shotgun (WGS) entry which is preliminary data.</text>
</comment>
<dbReference type="EMBL" id="JALLPB020000092">
    <property type="protein sequence ID" value="KAL3817775.1"/>
    <property type="molecule type" value="Genomic_DNA"/>
</dbReference>
<dbReference type="SUPFAM" id="SSF53254">
    <property type="entry name" value="Phosphoglycerate mutase-like"/>
    <property type="match status" value="1"/>
</dbReference>
<dbReference type="AlphaFoldDB" id="A0ABD3RZZ0"/>
<gene>
    <name evidence="1" type="ORF">ACHAXA_002419</name>
</gene>
<dbReference type="Pfam" id="PF00300">
    <property type="entry name" value="His_Phos_1"/>
    <property type="match status" value="1"/>
</dbReference>
<dbReference type="Proteomes" id="UP001530377">
    <property type="component" value="Unassembled WGS sequence"/>
</dbReference>
<evidence type="ECO:0000313" key="1">
    <source>
        <dbReference type="EMBL" id="KAL3817775.1"/>
    </source>
</evidence>
<proteinExistence type="predicted"/>
<evidence type="ECO:0000313" key="2">
    <source>
        <dbReference type="Proteomes" id="UP001530377"/>
    </source>
</evidence>
<dbReference type="PANTHER" id="PTHR48100">
    <property type="entry name" value="BROAD-SPECIFICITY PHOSPHATASE YOR283W-RELATED"/>
    <property type="match status" value="1"/>
</dbReference>
<sequence length="354" mass="40093">MAPVTSSLCLSSYRPFRVPFVSMSNPSAAATAAAARRMRLDNDGVVLGPSSLSLASALKPIRPPKRLFLLRHGQAAHNPRAEHARENGCSFEEFLRLMEKDDAYDAELTKLGEEQAIEAGRRGRVQRALRDVDMIVSSPLSRALRTADLIFPPMSHTPHLNPSLSAPQMSSPFEEEANSKPRRVCVEDFREINGKLLNAKRRPRFELEQNFPHWDFSLIPPNDETWTADEYESSDECAERGYRALLWLMDQRERKILVTCHGGLLSYTLNHNSKVILLDGRETHGDCEETMSRRCTRKRFGNCEMREFDITVWALGDDNATFGAIESLDLLKNGKIFQPLITLEEITMTMDSLR</sequence>
<dbReference type="SMART" id="SM00855">
    <property type="entry name" value="PGAM"/>
    <property type="match status" value="1"/>
</dbReference>
<reference evidence="1 2" key="1">
    <citation type="submission" date="2024-10" db="EMBL/GenBank/DDBJ databases">
        <title>Updated reference genomes for cyclostephanoid diatoms.</title>
        <authorList>
            <person name="Roberts W.R."/>
            <person name="Alverson A.J."/>
        </authorList>
    </citation>
    <scope>NUCLEOTIDE SEQUENCE [LARGE SCALE GENOMIC DNA]</scope>
    <source>
        <strain evidence="1 2">AJA228-03</strain>
    </source>
</reference>
<name>A0ABD3RZZ0_9STRA</name>